<dbReference type="PANTHER" id="PTHR31900:SF30">
    <property type="entry name" value="SUPERFAMILY PROTEIN, PUTATIVE-RELATED"/>
    <property type="match status" value="1"/>
</dbReference>
<dbReference type="OrthoDB" id="612216at2759"/>
<dbReference type="AlphaFoldDB" id="A0A2G5CL39"/>
<accession>A0A2G5CL39</accession>
<evidence type="ECO:0000313" key="2">
    <source>
        <dbReference type="EMBL" id="PIA31994.1"/>
    </source>
</evidence>
<protein>
    <recommendedName>
        <fullName evidence="1">FBD domain-containing protein</fullName>
    </recommendedName>
</protein>
<evidence type="ECO:0000259" key="1">
    <source>
        <dbReference type="SMART" id="SM00579"/>
    </source>
</evidence>
<dbReference type="InterPro" id="IPR050232">
    <property type="entry name" value="FBL13/AtMIF1-like"/>
</dbReference>
<keyword evidence="3" id="KW-1185">Reference proteome</keyword>
<dbReference type="SMART" id="SM00579">
    <property type="entry name" value="FBD"/>
    <property type="match status" value="1"/>
</dbReference>
<proteinExistence type="predicted"/>
<dbReference type="InterPro" id="IPR006566">
    <property type="entry name" value="FBD"/>
</dbReference>
<evidence type="ECO:0000313" key="3">
    <source>
        <dbReference type="Proteomes" id="UP000230069"/>
    </source>
</evidence>
<dbReference type="EMBL" id="KZ305064">
    <property type="protein sequence ID" value="PIA31994.1"/>
    <property type="molecule type" value="Genomic_DNA"/>
</dbReference>
<gene>
    <name evidence="2" type="ORF">AQUCO_04700103v1</name>
</gene>
<sequence>MKIYAEKLLILDVISKLPFKLSLFNLSVLSKANIEIYFDITLGLDDHGLDDHVCQLMEGICDVKDLTLSDDAIGILSSENRTVKLLSFSNLKILRVDMKGGNEFNGQHLIDLFSCLPNVEYLVVNFGLHEGTFEAYGCWILEPVPHSFLSHLKSVVLSKFEGYEDDLFLVEFLLKNARALEKITIIWSPCLSACPQHRSVTAKRLRKIPGSSLIHFASEETARRSKELNFFGLKF</sequence>
<dbReference type="Pfam" id="PF08387">
    <property type="entry name" value="FBD"/>
    <property type="match status" value="1"/>
</dbReference>
<dbReference type="InParanoid" id="A0A2G5CL39"/>
<feature type="domain" description="FBD" evidence="1">
    <location>
        <begin position="146"/>
        <end position="217"/>
    </location>
</feature>
<name>A0A2G5CL39_AQUCA</name>
<reference evidence="2 3" key="1">
    <citation type="submission" date="2017-09" db="EMBL/GenBank/DDBJ databases">
        <title>WGS assembly of Aquilegia coerulea Goldsmith.</title>
        <authorList>
            <person name="Hodges S."/>
            <person name="Kramer E."/>
            <person name="Nordborg M."/>
            <person name="Tomkins J."/>
            <person name="Borevitz J."/>
            <person name="Derieg N."/>
            <person name="Yan J."/>
            <person name="Mihaltcheva S."/>
            <person name="Hayes R.D."/>
            <person name="Rokhsar D."/>
        </authorList>
    </citation>
    <scope>NUCLEOTIDE SEQUENCE [LARGE SCALE GENOMIC DNA]</scope>
    <source>
        <strain evidence="3">cv. Goldsmith</strain>
    </source>
</reference>
<dbReference type="PANTHER" id="PTHR31900">
    <property type="entry name" value="F-BOX/RNI SUPERFAMILY PROTEIN-RELATED"/>
    <property type="match status" value="1"/>
</dbReference>
<dbReference type="Proteomes" id="UP000230069">
    <property type="component" value="Unassembled WGS sequence"/>
</dbReference>
<organism evidence="2 3">
    <name type="scientific">Aquilegia coerulea</name>
    <name type="common">Rocky mountain columbine</name>
    <dbReference type="NCBI Taxonomy" id="218851"/>
    <lineage>
        <taxon>Eukaryota</taxon>
        <taxon>Viridiplantae</taxon>
        <taxon>Streptophyta</taxon>
        <taxon>Embryophyta</taxon>
        <taxon>Tracheophyta</taxon>
        <taxon>Spermatophyta</taxon>
        <taxon>Magnoliopsida</taxon>
        <taxon>Ranunculales</taxon>
        <taxon>Ranunculaceae</taxon>
        <taxon>Thalictroideae</taxon>
        <taxon>Aquilegia</taxon>
    </lineage>
</organism>